<dbReference type="GO" id="GO:0006355">
    <property type="term" value="P:regulation of DNA-templated transcription"/>
    <property type="evidence" value="ECO:0007669"/>
    <property type="project" value="UniProtKB-ARBA"/>
</dbReference>
<reference evidence="5 6" key="1">
    <citation type="submission" date="2014-08" db="EMBL/GenBank/DDBJ databases">
        <title>Genomic and Phenotypic Diversity of Colwellia psychrerythraea strains from Disparate Marine Basins.</title>
        <authorList>
            <person name="Techtmann S.M."/>
            <person name="Stelling S.C."/>
            <person name="Utturkar S.M."/>
            <person name="Alshibli N."/>
            <person name="Harris A."/>
            <person name="Brown S.D."/>
            <person name="Hazen T.C."/>
        </authorList>
    </citation>
    <scope>NUCLEOTIDE SEQUENCE [LARGE SCALE GENOMIC DNA]</scope>
    <source>
        <strain evidence="5 6">GAB14E</strain>
    </source>
</reference>
<dbReference type="Pfam" id="PF01037">
    <property type="entry name" value="AsnC_trans_reg"/>
    <property type="match status" value="1"/>
</dbReference>
<protein>
    <submittedName>
        <fullName evidence="5">Transcriptional regulator, AsnC family</fullName>
    </submittedName>
</protein>
<dbReference type="GO" id="GO:0043565">
    <property type="term" value="F:sequence-specific DNA binding"/>
    <property type="evidence" value="ECO:0007669"/>
    <property type="project" value="InterPro"/>
</dbReference>
<dbReference type="InterPro" id="IPR036390">
    <property type="entry name" value="WH_DNA-bd_sf"/>
</dbReference>
<dbReference type="SMART" id="SM00344">
    <property type="entry name" value="HTH_ASNC"/>
    <property type="match status" value="1"/>
</dbReference>
<dbReference type="GO" id="GO:0043200">
    <property type="term" value="P:response to amino acid"/>
    <property type="evidence" value="ECO:0007669"/>
    <property type="project" value="TreeGrafter"/>
</dbReference>
<dbReference type="InterPro" id="IPR019888">
    <property type="entry name" value="Tscrpt_reg_AsnC-like"/>
</dbReference>
<keyword evidence="2" id="KW-0238">DNA-binding</keyword>
<feature type="domain" description="HTH asnC-type" evidence="4">
    <location>
        <begin position="6"/>
        <end position="67"/>
    </location>
</feature>
<evidence type="ECO:0000259" key="4">
    <source>
        <dbReference type="PROSITE" id="PS50956"/>
    </source>
</evidence>
<evidence type="ECO:0000256" key="3">
    <source>
        <dbReference type="ARBA" id="ARBA00023163"/>
    </source>
</evidence>
<dbReference type="InterPro" id="IPR019887">
    <property type="entry name" value="Tscrpt_reg_AsnC/Lrp_C"/>
</dbReference>
<dbReference type="Gene3D" id="1.10.10.10">
    <property type="entry name" value="Winged helix-like DNA-binding domain superfamily/Winged helix DNA-binding domain"/>
    <property type="match status" value="1"/>
</dbReference>
<evidence type="ECO:0000256" key="1">
    <source>
        <dbReference type="ARBA" id="ARBA00023015"/>
    </source>
</evidence>
<comment type="caution">
    <text evidence="5">The sequence shown here is derived from an EMBL/GenBank/DDBJ whole genome shotgun (WGS) entry which is preliminary data.</text>
</comment>
<dbReference type="SUPFAM" id="SSF54909">
    <property type="entry name" value="Dimeric alpha+beta barrel"/>
    <property type="match status" value="1"/>
</dbReference>
<dbReference type="InterPro" id="IPR000485">
    <property type="entry name" value="AsnC-type_HTH_dom"/>
</dbReference>
<dbReference type="PANTHER" id="PTHR30154">
    <property type="entry name" value="LEUCINE-RESPONSIVE REGULATORY PROTEIN"/>
    <property type="match status" value="1"/>
</dbReference>
<dbReference type="PROSITE" id="PS50956">
    <property type="entry name" value="HTH_ASNC_2"/>
    <property type="match status" value="1"/>
</dbReference>
<keyword evidence="3" id="KW-0804">Transcription</keyword>
<dbReference type="InterPro" id="IPR011008">
    <property type="entry name" value="Dimeric_a/b-barrel"/>
</dbReference>
<dbReference type="Pfam" id="PF13412">
    <property type="entry name" value="HTH_24"/>
    <property type="match status" value="1"/>
</dbReference>
<dbReference type="PATRIC" id="fig|28229.3.peg.2124"/>
<proteinExistence type="predicted"/>
<accession>A0A099KVQ6</accession>
<dbReference type="GO" id="GO:0005829">
    <property type="term" value="C:cytosol"/>
    <property type="evidence" value="ECO:0007669"/>
    <property type="project" value="TreeGrafter"/>
</dbReference>
<name>A0A099KVQ6_COLPS</name>
<evidence type="ECO:0000256" key="2">
    <source>
        <dbReference type="ARBA" id="ARBA00023125"/>
    </source>
</evidence>
<dbReference type="PRINTS" id="PR00033">
    <property type="entry name" value="HTHASNC"/>
</dbReference>
<keyword evidence="1" id="KW-0805">Transcription regulation</keyword>
<dbReference type="OrthoDB" id="166264at2"/>
<dbReference type="PANTHER" id="PTHR30154:SF34">
    <property type="entry name" value="TRANSCRIPTIONAL REGULATOR AZLB"/>
    <property type="match status" value="1"/>
</dbReference>
<dbReference type="AlphaFoldDB" id="A0A099KVQ6"/>
<organism evidence="5 6">
    <name type="scientific">Colwellia psychrerythraea</name>
    <name type="common">Vibrio psychroerythus</name>
    <dbReference type="NCBI Taxonomy" id="28229"/>
    <lineage>
        <taxon>Bacteria</taxon>
        <taxon>Pseudomonadati</taxon>
        <taxon>Pseudomonadota</taxon>
        <taxon>Gammaproteobacteria</taxon>
        <taxon>Alteromonadales</taxon>
        <taxon>Colwelliaceae</taxon>
        <taxon>Colwellia</taxon>
    </lineage>
</organism>
<dbReference type="InterPro" id="IPR011991">
    <property type="entry name" value="ArsR-like_HTH"/>
</dbReference>
<sequence>MASLNLDKIDIEILKALQRDAGISNLELAEKVCLSPSPCSRRVKLLEEAGFVRGKVTLLDPKTVGLPVNVFMQITLTRQKKSLLEVFEKQISQWSEVMECYLMTGDFDYLIRVAVPDLLSYQVFLDKITEIEEINHIKSSFSLKQICYKTELPLQHLIQL</sequence>
<gene>
    <name evidence="5" type="ORF">GAB14E_2502</name>
</gene>
<evidence type="ECO:0000313" key="5">
    <source>
        <dbReference type="EMBL" id="KGJ93947.1"/>
    </source>
</evidence>
<dbReference type="Proteomes" id="UP000029868">
    <property type="component" value="Unassembled WGS sequence"/>
</dbReference>
<dbReference type="SUPFAM" id="SSF46785">
    <property type="entry name" value="Winged helix' DNA-binding domain"/>
    <property type="match status" value="1"/>
</dbReference>
<dbReference type="EMBL" id="JQEC01000021">
    <property type="protein sequence ID" value="KGJ93947.1"/>
    <property type="molecule type" value="Genomic_DNA"/>
</dbReference>
<dbReference type="CDD" id="cd00090">
    <property type="entry name" value="HTH_ARSR"/>
    <property type="match status" value="1"/>
</dbReference>
<evidence type="ECO:0000313" key="6">
    <source>
        <dbReference type="Proteomes" id="UP000029868"/>
    </source>
</evidence>
<dbReference type="RefSeq" id="WP_033082155.1">
    <property type="nucleotide sequence ID" value="NZ_JQEC01000021.1"/>
</dbReference>
<dbReference type="Gene3D" id="3.30.70.920">
    <property type="match status" value="1"/>
</dbReference>
<dbReference type="InterPro" id="IPR036388">
    <property type="entry name" value="WH-like_DNA-bd_sf"/>
</dbReference>